<dbReference type="EMBL" id="BGZK01001145">
    <property type="protein sequence ID" value="GBP72435.1"/>
    <property type="molecule type" value="Genomic_DNA"/>
</dbReference>
<proteinExistence type="predicted"/>
<sequence>MAAEVSSTRNLLRYLTSRKNWRVIRETERNRKDVLLQTDSGQVLGPYESAILLAETFYSDNRIDSNDPYHMKIKREDNSESGQG</sequence>
<dbReference type="Proteomes" id="UP000299102">
    <property type="component" value="Unassembled WGS sequence"/>
</dbReference>
<accession>A0A4C1YDK9</accession>
<organism evidence="1 2">
    <name type="scientific">Eumeta variegata</name>
    <name type="common">Bagworm moth</name>
    <name type="synonym">Eumeta japonica</name>
    <dbReference type="NCBI Taxonomy" id="151549"/>
    <lineage>
        <taxon>Eukaryota</taxon>
        <taxon>Metazoa</taxon>
        <taxon>Ecdysozoa</taxon>
        <taxon>Arthropoda</taxon>
        <taxon>Hexapoda</taxon>
        <taxon>Insecta</taxon>
        <taxon>Pterygota</taxon>
        <taxon>Neoptera</taxon>
        <taxon>Endopterygota</taxon>
        <taxon>Lepidoptera</taxon>
        <taxon>Glossata</taxon>
        <taxon>Ditrysia</taxon>
        <taxon>Tineoidea</taxon>
        <taxon>Psychidae</taxon>
        <taxon>Oiketicinae</taxon>
        <taxon>Eumeta</taxon>
    </lineage>
</organism>
<evidence type="ECO:0000313" key="2">
    <source>
        <dbReference type="Proteomes" id="UP000299102"/>
    </source>
</evidence>
<dbReference type="AlphaFoldDB" id="A0A4C1YDK9"/>
<reference evidence="1 2" key="1">
    <citation type="journal article" date="2019" name="Commun. Biol.">
        <title>The bagworm genome reveals a unique fibroin gene that provides high tensile strength.</title>
        <authorList>
            <person name="Kono N."/>
            <person name="Nakamura H."/>
            <person name="Ohtoshi R."/>
            <person name="Tomita M."/>
            <person name="Numata K."/>
            <person name="Arakawa K."/>
        </authorList>
    </citation>
    <scope>NUCLEOTIDE SEQUENCE [LARGE SCALE GENOMIC DNA]</scope>
</reference>
<gene>
    <name evidence="1" type="ORF">EVAR_7094_1</name>
</gene>
<evidence type="ECO:0000313" key="1">
    <source>
        <dbReference type="EMBL" id="GBP72435.1"/>
    </source>
</evidence>
<comment type="caution">
    <text evidence="1">The sequence shown here is derived from an EMBL/GenBank/DDBJ whole genome shotgun (WGS) entry which is preliminary data.</text>
</comment>
<keyword evidence="2" id="KW-1185">Reference proteome</keyword>
<name>A0A4C1YDK9_EUMVA</name>
<dbReference type="OrthoDB" id="411871at2759"/>
<protein>
    <submittedName>
        <fullName evidence="1">Uncharacterized protein</fullName>
    </submittedName>
</protein>